<dbReference type="Proteomes" id="UP001458880">
    <property type="component" value="Unassembled WGS sequence"/>
</dbReference>
<organism evidence="8 9">
    <name type="scientific">Popillia japonica</name>
    <name type="common">Japanese beetle</name>
    <dbReference type="NCBI Taxonomy" id="7064"/>
    <lineage>
        <taxon>Eukaryota</taxon>
        <taxon>Metazoa</taxon>
        <taxon>Ecdysozoa</taxon>
        <taxon>Arthropoda</taxon>
        <taxon>Hexapoda</taxon>
        <taxon>Insecta</taxon>
        <taxon>Pterygota</taxon>
        <taxon>Neoptera</taxon>
        <taxon>Endopterygota</taxon>
        <taxon>Coleoptera</taxon>
        <taxon>Polyphaga</taxon>
        <taxon>Scarabaeiformia</taxon>
        <taxon>Scarabaeidae</taxon>
        <taxon>Rutelinae</taxon>
        <taxon>Popillia</taxon>
    </lineage>
</organism>
<dbReference type="AlphaFoldDB" id="A0AAW1HG78"/>
<evidence type="ECO:0000256" key="7">
    <source>
        <dbReference type="PIRSR" id="PIRSR608597-3"/>
    </source>
</evidence>
<name>A0AAW1HG78_POPJA</name>
<reference evidence="8 9" key="1">
    <citation type="journal article" date="2024" name="BMC Genomics">
        <title>De novo assembly and annotation of Popillia japonica's genome with initial clues to its potential as an invasive pest.</title>
        <authorList>
            <person name="Cucini C."/>
            <person name="Boschi S."/>
            <person name="Funari R."/>
            <person name="Cardaioli E."/>
            <person name="Iannotti N."/>
            <person name="Marturano G."/>
            <person name="Paoli F."/>
            <person name="Bruttini M."/>
            <person name="Carapelli A."/>
            <person name="Frati F."/>
            <person name="Nardi F."/>
        </authorList>
    </citation>
    <scope>NUCLEOTIDE SEQUENCE [LARGE SCALE GENOMIC DNA]</scope>
    <source>
        <strain evidence="8">DMR45628</strain>
    </source>
</reference>
<dbReference type="EMBL" id="JASPKY010001178">
    <property type="protein sequence ID" value="KAK9675303.1"/>
    <property type="molecule type" value="Genomic_DNA"/>
</dbReference>
<evidence type="ECO:0000256" key="5">
    <source>
        <dbReference type="ARBA" id="ARBA00022801"/>
    </source>
</evidence>
<dbReference type="InterPro" id="IPR023346">
    <property type="entry name" value="Lysozyme-like_dom_sf"/>
</dbReference>
<dbReference type="SUPFAM" id="SSF53955">
    <property type="entry name" value="Lysozyme-like"/>
    <property type="match status" value="1"/>
</dbReference>
<dbReference type="InterPro" id="IPR008597">
    <property type="entry name" value="Invert_lysozyme"/>
</dbReference>
<evidence type="ECO:0000313" key="9">
    <source>
        <dbReference type="Proteomes" id="UP001458880"/>
    </source>
</evidence>
<keyword evidence="6" id="KW-0326">Glycosidase</keyword>
<dbReference type="Gene3D" id="1.10.530.10">
    <property type="match status" value="1"/>
</dbReference>
<evidence type="ECO:0000256" key="2">
    <source>
        <dbReference type="ARBA" id="ARBA00012732"/>
    </source>
</evidence>
<keyword evidence="7" id="KW-1015">Disulfide bond</keyword>
<evidence type="ECO:0000256" key="6">
    <source>
        <dbReference type="ARBA" id="ARBA00023295"/>
    </source>
</evidence>
<protein>
    <recommendedName>
        <fullName evidence="2">lysozyme</fullName>
        <ecNumber evidence="2">3.2.1.17</ecNumber>
    </recommendedName>
</protein>
<proteinExistence type="predicted"/>
<feature type="disulfide bond" evidence="7">
    <location>
        <begin position="23"/>
        <end position="29"/>
    </location>
</feature>
<dbReference type="Pfam" id="PF05497">
    <property type="entry name" value="Destabilase"/>
    <property type="match status" value="1"/>
</dbReference>
<evidence type="ECO:0000256" key="4">
    <source>
        <dbReference type="ARBA" id="ARBA00022638"/>
    </source>
</evidence>
<evidence type="ECO:0000256" key="1">
    <source>
        <dbReference type="ARBA" id="ARBA00000632"/>
    </source>
</evidence>
<dbReference type="GO" id="GO:0031640">
    <property type="term" value="P:killing of cells of another organism"/>
    <property type="evidence" value="ECO:0007669"/>
    <property type="project" value="UniProtKB-KW"/>
</dbReference>
<evidence type="ECO:0000256" key="3">
    <source>
        <dbReference type="ARBA" id="ARBA00022529"/>
    </source>
</evidence>
<dbReference type="GO" id="GO:0042742">
    <property type="term" value="P:defense response to bacterium"/>
    <property type="evidence" value="ECO:0007669"/>
    <property type="project" value="UniProtKB-KW"/>
</dbReference>
<comment type="catalytic activity">
    <reaction evidence="1">
        <text>Hydrolysis of (1-&gt;4)-beta-linkages between N-acetylmuramic acid and N-acetyl-D-glucosamine residues in a peptidoglycan and between N-acetyl-D-glucosamine residues in chitodextrins.</text>
        <dbReference type="EC" id="3.2.1.17"/>
    </reaction>
</comment>
<keyword evidence="4" id="KW-0081">Bacteriolytic enzyme</keyword>
<accession>A0AAW1HG78</accession>
<gene>
    <name evidence="8" type="ORF">QE152_g40464</name>
</gene>
<dbReference type="GO" id="GO:0003796">
    <property type="term" value="F:lysozyme activity"/>
    <property type="evidence" value="ECO:0007669"/>
    <property type="project" value="UniProtKB-EC"/>
</dbReference>
<comment type="caution">
    <text evidence="8">The sequence shown here is derived from an EMBL/GenBank/DDBJ whole genome shotgun (WGS) entry which is preliminary data.</text>
</comment>
<dbReference type="PROSITE" id="PS51909">
    <property type="entry name" value="LYSOZYME_I"/>
    <property type="match status" value="1"/>
</dbReference>
<sequence length="82" mass="9089">MNICAINAQYDQPVSLACLNCICEAMTNCDMTKGTETNYGAFWISRPYWLDGEEPTVRNEEPSSPTAFTNCRGILDFTAVLA</sequence>
<keyword evidence="5" id="KW-0378">Hydrolase</keyword>
<evidence type="ECO:0000313" key="8">
    <source>
        <dbReference type="EMBL" id="KAK9675303.1"/>
    </source>
</evidence>
<keyword evidence="3" id="KW-0929">Antimicrobial</keyword>
<keyword evidence="9" id="KW-1185">Reference proteome</keyword>
<dbReference type="EC" id="3.2.1.17" evidence="2"/>